<accession>A0A2T4ZI71</accession>
<dbReference type="PANTHER" id="PTHR11895:SF176">
    <property type="entry name" value="AMIDASE AMID-RELATED"/>
    <property type="match status" value="1"/>
</dbReference>
<evidence type="ECO:0000259" key="3">
    <source>
        <dbReference type="Pfam" id="PF01425"/>
    </source>
</evidence>
<proteinExistence type="predicted"/>
<keyword evidence="5" id="KW-1185">Reference proteome</keyword>
<dbReference type="InterPro" id="IPR023631">
    <property type="entry name" value="Amidase_dom"/>
</dbReference>
<evidence type="ECO:0000313" key="5">
    <source>
        <dbReference type="Proteomes" id="UP000241808"/>
    </source>
</evidence>
<dbReference type="InterPro" id="IPR020556">
    <property type="entry name" value="Amidase_CS"/>
</dbReference>
<dbReference type="AlphaFoldDB" id="A0A2T4ZI71"/>
<dbReference type="EMBL" id="PZZL01000001">
    <property type="protein sequence ID" value="PTM61672.1"/>
    <property type="molecule type" value="Genomic_DNA"/>
</dbReference>
<comment type="caution">
    <text evidence="4">The sequence shown here is derived from an EMBL/GenBank/DDBJ whole genome shotgun (WGS) entry which is preliminary data.</text>
</comment>
<keyword evidence="4" id="KW-0808">Transferase</keyword>
<dbReference type="NCBIfam" id="NF005460">
    <property type="entry name" value="PRK07056.1"/>
    <property type="match status" value="1"/>
</dbReference>
<dbReference type="PROSITE" id="PS00571">
    <property type="entry name" value="AMIDASES"/>
    <property type="match status" value="1"/>
</dbReference>
<name>A0A2T4ZI71_9HYPH</name>
<protein>
    <recommendedName>
        <fullName evidence="2">Indoleacetamide hydrolase</fullName>
    </recommendedName>
</protein>
<dbReference type="OrthoDB" id="9811471at2"/>
<sequence>MATTVRDALEASLARIDDPQSDGRVTYTKLYPERARAEADAADARAKSGVKLSPLDGWVISIKDLFDVAGEVTTAGSSILRSQPAAKVDAPTIARLRQAGCVIVGKTNMSEFAFSGIGINPHYGTPGNAADKSRVPGGSSSGAGVSVAEGTARMGLGTDTGGSIRIPAALNGCVGFKPTAGRVPTTGAFPLSYALDSVGPLAETVADCAATDAVLAGEAPWTLTPAPLAGLRLAIPRGRLFGQIEPEVEHAFEAAVKRLTKAGARITEVSIEDLLQELADAMARAPFVAMEAAAVHAEWMEERARDFDPRVLARIRVGAQAVAPDYIRLVNKRTALIARMRDRLADLDALILPTTPIRAPKISELTASDEKFWTANGLMLRNTTVGNIFTFTGISLPCPDVKGLPVGFMMTALGGEDHRLLRMAAAVEALFRG</sequence>
<evidence type="ECO:0000313" key="4">
    <source>
        <dbReference type="EMBL" id="PTM61672.1"/>
    </source>
</evidence>
<evidence type="ECO:0000256" key="2">
    <source>
        <dbReference type="ARBA" id="ARBA00021874"/>
    </source>
</evidence>
<gene>
    <name evidence="4" type="ORF">C8P69_101342</name>
</gene>
<dbReference type="PANTHER" id="PTHR11895">
    <property type="entry name" value="TRANSAMIDASE"/>
    <property type="match status" value="1"/>
</dbReference>
<dbReference type="SUPFAM" id="SSF75304">
    <property type="entry name" value="Amidase signature (AS) enzymes"/>
    <property type="match status" value="1"/>
</dbReference>
<comment type="function">
    <text evidence="1">Hydrolyzes indole-3-acetamide (IAM) into indole-3-acetic acid (IAA).</text>
</comment>
<feature type="domain" description="Amidase" evidence="3">
    <location>
        <begin position="8"/>
        <end position="421"/>
    </location>
</feature>
<dbReference type="Proteomes" id="UP000241808">
    <property type="component" value="Unassembled WGS sequence"/>
</dbReference>
<organism evidence="4 5">
    <name type="scientific">Phreatobacter oligotrophus</name>
    <dbReference type="NCBI Taxonomy" id="1122261"/>
    <lineage>
        <taxon>Bacteria</taxon>
        <taxon>Pseudomonadati</taxon>
        <taxon>Pseudomonadota</taxon>
        <taxon>Alphaproteobacteria</taxon>
        <taxon>Hyphomicrobiales</taxon>
        <taxon>Phreatobacteraceae</taxon>
        <taxon>Phreatobacter</taxon>
    </lineage>
</organism>
<dbReference type="InterPro" id="IPR036928">
    <property type="entry name" value="AS_sf"/>
</dbReference>
<dbReference type="NCBIfam" id="NF004622">
    <property type="entry name" value="PRK05962.1"/>
    <property type="match status" value="1"/>
</dbReference>
<reference evidence="4 5" key="1">
    <citation type="submission" date="2018-04" db="EMBL/GenBank/DDBJ databases">
        <title>Genomic Encyclopedia of Archaeal and Bacterial Type Strains, Phase II (KMG-II): from individual species to whole genera.</title>
        <authorList>
            <person name="Goeker M."/>
        </authorList>
    </citation>
    <scope>NUCLEOTIDE SEQUENCE [LARGE SCALE GENOMIC DNA]</scope>
    <source>
        <strain evidence="4 5">DSM 25521</strain>
    </source>
</reference>
<dbReference type="GO" id="GO:0016740">
    <property type="term" value="F:transferase activity"/>
    <property type="evidence" value="ECO:0007669"/>
    <property type="project" value="UniProtKB-KW"/>
</dbReference>
<dbReference type="InterPro" id="IPR000120">
    <property type="entry name" value="Amidase"/>
</dbReference>
<evidence type="ECO:0000256" key="1">
    <source>
        <dbReference type="ARBA" id="ARBA00003871"/>
    </source>
</evidence>
<dbReference type="Gene3D" id="3.90.1300.10">
    <property type="entry name" value="Amidase signature (AS) domain"/>
    <property type="match status" value="1"/>
</dbReference>
<dbReference type="RefSeq" id="WP_108174125.1">
    <property type="nucleotide sequence ID" value="NZ_PZZL01000001.1"/>
</dbReference>
<dbReference type="Pfam" id="PF01425">
    <property type="entry name" value="Amidase"/>
    <property type="match status" value="1"/>
</dbReference>